<evidence type="ECO:0000256" key="4">
    <source>
        <dbReference type="ARBA" id="ARBA00022679"/>
    </source>
</evidence>
<dbReference type="NCBIfam" id="NF002991">
    <property type="entry name" value="PRK03739.1"/>
    <property type="match status" value="1"/>
</dbReference>
<dbReference type="Gene3D" id="3.30.160.270">
    <property type="match status" value="1"/>
</dbReference>
<evidence type="ECO:0000259" key="6">
    <source>
        <dbReference type="PROSITE" id="PS50991"/>
    </source>
</evidence>
<comment type="caution">
    <text evidence="7">The sequence shown here is derived from an EMBL/GenBank/DDBJ whole genome shotgun (WGS) entry which is preliminary data.</text>
</comment>
<comment type="similarity">
    <text evidence="2">Belongs to the alpha-IPM synthase/homocitrate synthase family. LeuA type 2 subfamily.</text>
</comment>
<sequence length="587" mass="63914">MPMLKIPSQKYETFNGPDLPNRQWPSKKITKAPRWLSTDLRDGNQSLANPMTISQKWTFFKLLVQLGYKEIEVSMPVASTIDYEFTRQLIETPGAVPEDVTLQWTVCAAARKVVLSLYISADPVFLNEVLGMSQEQVYERAVESVTYAKQITKDDPAQRNATEWILMFSPEAFTSSDLHFCLRLCEAAKAIWQPTVAEPMIMTLAATVEMSTPNVYADQVELFSKSLTARETVVLGLHVHNDRGCAVAAAELGLLAGAQRVEGCLFGNGERSGNVDLVTLALNLYSQGIDPGVDFSDLAAVRAVVEGINRIPVHPRAPYAGDLIYTAYSGAHQDAISKCLSKRGGRSEMMMSSEGHQAQSSTGNSKWKIPYLPLDPEDLGLSQDDIIRLNSQSGKGGVAWALVRELGLQQQQQQQQQPLSQGLLANFSKVVKKASEKSGGVISQRAAAELFYGRYCLAGPDPRIVSVEVVAVSDELPPGPAQEFWVVNAVVKLRGTELHLQGKSTNTVAALTAAFREHPRMGGEDFTFEVSRCGTESTSKKASGIVVVECSSTSRKQSGWGVRHLAGSGHPETKAALSAALDLLQDL</sequence>
<dbReference type="InterPro" id="IPR054692">
    <property type="entry name" value="LeuA-like_post-cat"/>
</dbReference>
<accession>A0ABR1R8F0</accession>
<organism evidence="7 8">
    <name type="scientific">Apiospora marii</name>
    <dbReference type="NCBI Taxonomy" id="335849"/>
    <lineage>
        <taxon>Eukaryota</taxon>
        <taxon>Fungi</taxon>
        <taxon>Dikarya</taxon>
        <taxon>Ascomycota</taxon>
        <taxon>Pezizomycotina</taxon>
        <taxon>Sordariomycetes</taxon>
        <taxon>Xylariomycetidae</taxon>
        <taxon>Amphisphaeriales</taxon>
        <taxon>Apiosporaceae</taxon>
        <taxon>Apiospora</taxon>
    </lineage>
</organism>
<evidence type="ECO:0000256" key="5">
    <source>
        <dbReference type="RuleBase" id="RU003523"/>
    </source>
</evidence>
<gene>
    <name evidence="7" type="ORF">PG991_014160</name>
</gene>
<dbReference type="Proteomes" id="UP001396898">
    <property type="component" value="Unassembled WGS sequence"/>
</dbReference>
<comment type="catalytic activity">
    <reaction evidence="1">
        <text>3-methyl-2-oxobutanoate + acetyl-CoA + H2O = (2S)-2-isopropylmalate + CoA + H(+)</text>
        <dbReference type="Rhea" id="RHEA:21524"/>
        <dbReference type="ChEBI" id="CHEBI:1178"/>
        <dbReference type="ChEBI" id="CHEBI:11851"/>
        <dbReference type="ChEBI" id="CHEBI:15377"/>
        <dbReference type="ChEBI" id="CHEBI:15378"/>
        <dbReference type="ChEBI" id="CHEBI:57287"/>
        <dbReference type="ChEBI" id="CHEBI:57288"/>
        <dbReference type="EC" id="2.3.3.13"/>
    </reaction>
</comment>
<keyword evidence="8" id="KW-1185">Reference proteome</keyword>
<evidence type="ECO:0000313" key="7">
    <source>
        <dbReference type="EMBL" id="KAK8001938.1"/>
    </source>
</evidence>
<dbReference type="PROSITE" id="PS00816">
    <property type="entry name" value="AIPM_HOMOCIT_SYNTH_2"/>
    <property type="match status" value="1"/>
</dbReference>
<reference evidence="7 8" key="1">
    <citation type="submission" date="2023-01" db="EMBL/GenBank/DDBJ databases">
        <title>Analysis of 21 Apiospora genomes using comparative genomics revels a genus with tremendous synthesis potential of carbohydrate active enzymes and secondary metabolites.</title>
        <authorList>
            <person name="Sorensen T."/>
        </authorList>
    </citation>
    <scope>NUCLEOTIDE SEQUENCE [LARGE SCALE GENOMIC DNA]</scope>
    <source>
        <strain evidence="7 8">CBS 20057</strain>
    </source>
</reference>
<evidence type="ECO:0000256" key="3">
    <source>
        <dbReference type="ARBA" id="ARBA00012973"/>
    </source>
</evidence>
<feature type="domain" description="Pyruvate carboxyltransferase" evidence="6">
    <location>
        <begin position="33"/>
        <end position="299"/>
    </location>
</feature>
<protein>
    <recommendedName>
        <fullName evidence="3">2-isopropylmalate synthase</fullName>
        <ecNumber evidence="3">2.3.3.13</ecNumber>
    </recommendedName>
</protein>
<evidence type="ECO:0000256" key="2">
    <source>
        <dbReference type="ARBA" id="ARBA00009767"/>
    </source>
</evidence>
<dbReference type="EC" id="2.3.3.13" evidence="3"/>
<evidence type="ECO:0000256" key="1">
    <source>
        <dbReference type="ARBA" id="ARBA00000064"/>
    </source>
</evidence>
<dbReference type="PANTHER" id="PTHR46911:SF1">
    <property type="entry name" value="2-ISOPROPYLMALATE SYNTHASE"/>
    <property type="match status" value="1"/>
</dbReference>
<name>A0ABR1R8F0_9PEZI</name>
<dbReference type="Pfam" id="PF00682">
    <property type="entry name" value="HMGL-like"/>
    <property type="match status" value="1"/>
</dbReference>
<dbReference type="EMBL" id="JAQQWI010000018">
    <property type="protein sequence ID" value="KAK8001938.1"/>
    <property type="molecule type" value="Genomic_DNA"/>
</dbReference>
<dbReference type="PROSITE" id="PS50991">
    <property type="entry name" value="PYR_CT"/>
    <property type="match status" value="1"/>
</dbReference>
<dbReference type="InterPro" id="IPR013785">
    <property type="entry name" value="Aldolase_TIM"/>
</dbReference>
<dbReference type="InterPro" id="IPR000891">
    <property type="entry name" value="PYR_CT"/>
</dbReference>
<evidence type="ECO:0000313" key="8">
    <source>
        <dbReference type="Proteomes" id="UP001396898"/>
    </source>
</evidence>
<dbReference type="SUPFAM" id="SSF51569">
    <property type="entry name" value="Aldolase"/>
    <property type="match status" value="1"/>
</dbReference>
<keyword evidence="4 5" id="KW-0808">Transferase</keyword>
<dbReference type="InterPro" id="IPR036230">
    <property type="entry name" value="LeuA_allosteric_dom_sf"/>
</dbReference>
<dbReference type="PANTHER" id="PTHR46911">
    <property type="match status" value="1"/>
</dbReference>
<proteinExistence type="inferred from homology"/>
<dbReference type="PROSITE" id="PS00815">
    <property type="entry name" value="AIPM_HOMOCIT_SYNTH_1"/>
    <property type="match status" value="1"/>
</dbReference>
<dbReference type="InterPro" id="IPR002034">
    <property type="entry name" value="AIPM/Hcit_synth_CS"/>
</dbReference>
<dbReference type="Pfam" id="PF22615">
    <property type="entry name" value="IPMS_D2"/>
    <property type="match status" value="1"/>
</dbReference>
<dbReference type="Gene3D" id="3.20.20.70">
    <property type="entry name" value="Aldolase class I"/>
    <property type="match status" value="1"/>
</dbReference>